<dbReference type="AlphaFoldDB" id="A0A9N9RW66"/>
<name>A0A9N9RW66_9DIPT</name>
<sequence length="54" mass="5595">MVSQTPSNSDPLNPTKTLLTPTLSPPQLTPTLSAPIESLASQNIPDTPIASIPT</sequence>
<reference evidence="2" key="2">
    <citation type="submission" date="2022-10" db="EMBL/GenBank/DDBJ databases">
        <authorList>
            <consortium name="ENA_rothamsted_submissions"/>
            <consortium name="culmorum"/>
            <person name="King R."/>
        </authorList>
    </citation>
    <scope>NUCLEOTIDE SEQUENCE</scope>
</reference>
<keyword evidence="3" id="KW-1185">Reference proteome</keyword>
<dbReference type="EMBL" id="OU895878">
    <property type="protein sequence ID" value="CAG9804930.1"/>
    <property type="molecule type" value="Genomic_DNA"/>
</dbReference>
<accession>A0A9N9RW66</accession>
<proteinExistence type="predicted"/>
<gene>
    <name evidence="2" type="ORF">CHIRRI_LOCUS7807</name>
</gene>
<feature type="compositionally biased region" description="Polar residues" evidence="1">
    <location>
        <begin position="1"/>
        <end position="10"/>
    </location>
</feature>
<reference evidence="2" key="1">
    <citation type="submission" date="2022-01" db="EMBL/GenBank/DDBJ databases">
        <authorList>
            <person name="King R."/>
        </authorList>
    </citation>
    <scope>NUCLEOTIDE SEQUENCE</scope>
</reference>
<feature type="region of interest" description="Disordered" evidence="1">
    <location>
        <begin position="1"/>
        <end position="54"/>
    </location>
</feature>
<organism evidence="2 3">
    <name type="scientific">Chironomus riparius</name>
    <dbReference type="NCBI Taxonomy" id="315576"/>
    <lineage>
        <taxon>Eukaryota</taxon>
        <taxon>Metazoa</taxon>
        <taxon>Ecdysozoa</taxon>
        <taxon>Arthropoda</taxon>
        <taxon>Hexapoda</taxon>
        <taxon>Insecta</taxon>
        <taxon>Pterygota</taxon>
        <taxon>Neoptera</taxon>
        <taxon>Endopterygota</taxon>
        <taxon>Diptera</taxon>
        <taxon>Nematocera</taxon>
        <taxon>Chironomoidea</taxon>
        <taxon>Chironomidae</taxon>
        <taxon>Chironominae</taxon>
        <taxon>Chironomus</taxon>
    </lineage>
</organism>
<evidence type="ECO:0000256" key="1">
    <source>
        <dbReference type="SAM" id="MobiDB-lite"/>
    </source>
</evidence>
<dbReference type="Proteomes" id="UP001153620">
    <property type="component" value="Chromosome 2"/>
</dbReference>
<protein>
    <submittedName>
        <fullName evidence="2">Uncharacterized protein</fullName>
    </submittedName>
</protein>
<evidence type="ECO:0000313" key="3">
    <source>
        <dbReference type="Proteomes" id="UP001153620"/>
    </source>
</evidence>
<evidence type="ECO:0000313" key="2">
    <source>
        <dbReference type="EMBL" id="CAG9804930.1"/>
    </source>
</evidence>
<feature type="compositionally biased region" description="Low complexity" evidence="1">
    <location>
        <begin position="11"/>
        <end position="22"/>
    </location>
</feature>